<dbReference type="InterPro" id="IPR000515">
    <property type="entry name" value="MetI-like"/>
</dbReference>
<feature type="transmembrane region" description="Helical" evidence="7">
    <location>
        <begin position="174"/>
        <end position="193"/>
    </location>
</feature>
<evidence type="ECO:0000256" key="2">
    <source>
        <dbReference type="ARBA" id="ARBA00022448"/>
    </source>
</evidence>
<feature type="transmembrane region" description="Helical" evidence="7">
    <location>
        <begin position="100"/>
        <end position="123"/>
    </location>
</feature>
<evidence type="ECO:0000256" key="6">
    <source>
        <dbReference type="ARBA" id="ARBA00023136"/>
    </source>
</evidence>
<dbReference type="EMBL" id="JABWCS010000217">
    <property type="protein sequence ID" value="NUU63005.1"/>
    <property type="molecule type" value="Genomic_DNA"/>
</dbReference>
<comment type="subcellular location">
    <subcellularLocation>
        <location evidence="1 7">Cell membrane</location>
        <topology evidence="1 7">Multi-pass membrane protein</topology>
    </subcellularLocation>
</comment>
<keyword evidence="4 7" id="KW-0812">Transmembrane</keyword>
<feature type="transmembrane region" description="Helical" evidence="7">
    <location>
        <begin position="274"/>
        <end position="300"/>
    </location>
</feature>
<dbReference type="PROSITE" id="PS50928">
    <property type="entry name" value="ABC_TM1"/>
    <property type="match status" value="1"/>
</dbReference>
<feature type="transmembrane region" description="Helical" evidence="7">
    <location>
        <begin position="229"/>
        <end position="254"/>
    </location>
</feature>
<dbReference type="PANTHER" id="PTHR43163">
    <property type="entry name" value="DIPEPTIDE TRANSPORT SYSTEM PERMEASE PROTEIN DPPB-RELATED"/>
    <property type="match status" value="1"/>
</dbReference>
<organism evidence="9 10">
    <name type="scientific">Paenibacillus agri</name>
    <dbReference type="NCBI Taxonomy" id="2744309"/>
    <lineage>
        <taxon>Bacteria</taxon>
        <taxon>Bacillati</taxon>
        <taxon>Bacillota</taxon>
        <taxon>Bacilli</taxon>
        <taxon>Bacillales</taxon>
        <taxon>Paenibacillaceae</taxon>
        <taxon>Paenibacillus</taxon>
    </lineage>
</organism>
<evidence type="ECO:0000256" key="3">
    <source>
        <dbReference type="ARBA" id="ARBA00022475"/>
    </source>
</evidence>
<sequence>MAGTIVTRLLTSLLVVAGSSMLVFLIMYVLPGDPVLQMLDGNATSPEAIADLRHQLGLDQPFYEQFSRYFIHLLQGDFGHSRITQDPVLPKILEQVPATLALTFVSAAVSIVVGILLGVLSAIHRNGIIDVLARFVGLFGISMPSFWTGILLLLLFSIKLGWFPAMGSGSWKTLVLPGIALGLVGAGFIVRMVRNTMLEIISEPFILTLRAKGLAERAVMYRHALRNSLIPALTMIGVMIGELLSGTVVIETVFARQGIGRILADAIMAKDIPVVQGVVFFTAIIYVSVNVLVDISYSLVDPRIRRST</sequence>
<feature type="domain" description="ABC transmembrane type-1" evidence="8">
    <location>
        <begin position="96"/>
        <end position="297"/>
    </location>
</feature>
<dbReference type="GO" id="GO:0071916">
    <property type="term" value="F:dipeptide transmembrane transporter activity"/>
    <property type="evidence" value="ECO:0007669"/>
    <property type="project" value="TreeGrafter"/>
</dbReference>
<evidence type="ECO:0000256" key="5">
    <source>
        <dbReference type="ARBA" id="ARBA00022989"/>
    </source>
</evidence>
<dbReference type="InterPro" id="IPR035906">
    <property type="entry name" value="MetI-like_sf"/>
</dbReference>
<dbReference type="CDD" id="cd06261">
    <property type="entry name" value="TM_PBP2"/>
    <property type="match status" value="1"/>
</dbReference>
<dbReference type="Pfam" id="PF00528">
    <property type="entry name" value="BPD_transp_1"/>
    <property type="match status" value="1"/>
</dbReference>
<dbReference type="Pfam" id="PF19300">
    <property type="entry name" value="BPD_transp_1_N"/>
    <property type="match status" value="1"/>
</dbReference>
<feature type="transmembrane region" description="Helical" evidence="7">
    <location>
        <begin position="9"/>
        <end position="30"/>
    </location>
</feature>
<dbReference type="AlphaFoldDB" id="A0A850EPW9"/>
<dbReference type="GO" id="GO:0005886">
    <property type="term" value="C:plasma membrane"/>
    <property type="evidence" value="ECO:0007669"/>
    <property type="project" value="UniProtKB-SubCell"/>
</dbReference>
<dbReference type="SUPFAM" id="SSF161098">
    <property type="entry name" value="MetI-like"/>
    <property type="match status" value="1"/>
</dbReference>
<feature type="transmembrane region" description="Helical" evidence="7">
    <location>
        <begin position="135"/>
        <end position="162"/>
    </location>
</feature>
<evidence type="ECO:0000313" key="9">
    <source>
        <dbReference type="EMBL" id="NUU63005.1"/>
    </source>
</evidence>
<reference evidence="9" key="1">
    <citation type="submission" date="2020-06" db="EMBL/GenBank/DDBJ databases">
        <title>Paenibacillus sp. nov., isolated from soil.</title>
        <authorList>
            <person name="Seo Y.L."/>
        </authorList>
    </citation>
    <scope>NUCLEOTIDE SEQUENCE [LARGE SCALE GENOMIC DNA]</scope>
    <source>
        <strain evidence="9">JW14</strain>
    </source>
</reference>
<dbReference type="Gene3D" id="1.10.3720.10">
    <property type="entry name" value="MetI-like"/>
    <property type="match status" value="1"/>
</dbReference>
<evidence type="ECO:0000256" key="7">
    <source>
        <dbReference type="RuleBase" id="RU363032"/>
    </source>
</evidence>
<keyword evidence="6 7" id="KW-0472">Membrane</keyword>
<accession>A0A850EPW9</accession>
<dbReference type="RefSeq" id="WP_175373444.1">
    <property type="nucleotide sequence ID" value="NZ_JABWCS010000217.1"/>
</dbReference>
<keyword evidence="5 7" id="KW-1133">Transmembrane helix</keyword>
<evidence type="ECO:0000256" key="4">
    <source>
        <dbReference type="ARBA" id="ARBA00022692"/>
    </source>
</evidence>
<proteinExistence type="inferred from homology"/>
<dbReference type="PANTHER" id="PTHR43163:SF6">
    <property type="entry name" value="DIPEPTIDE TRANSPORT SYSTEM PERMEASE PROTEIN DPPB-RELATED"/>
    <property type="match status" value="1"/>
</dbReference>
<dbReference type="InterPro" id="IPR045621">
    <property type="entry name" value="BPD_transp_1_N"/>
</dbReference>
<keyword evidence="2 7" id="KW-0813">Transport</keyword>
<comment type="similarity">
    <text evidence="7">Belongs to the binding-protein-dependent transport system permease family.</text>
</comment>
<comment type="caution">
    <text evidence="9">The sequence shown here is derived from an EMBL/GenBank/DDBJ whole genome shotgun (WGS) entry which is preliminary data.</text>
</comment>
<gene>
    <name evidence="9" type="ORF">HPT30_21885</name>
</gene>
<name>A0A850EPW9_9BACL</name>
<evidence type="ECO:0000259" key="8">
    <source>
        <dbReference type="PROSITE" id="PS50928"/>
    </source>
</evidence>
<keyword evidence="10" id="KW-1185">Reference proteome</keyword>
<evidence type="ECO:0000313" key="10">
    <source>
        <dbReference type="Proteomes" id="UP000564806"/>
    </source>
</evidence>
<keyword evidence="3" id="KW-1003">Cell membrane</keyword>
<protein>
    <submittedName>
        <fullName evidence="9">ABC transporter permease</fullName>
    </submittedName>
</protein>
<dbReference type="Proteomes" id="UP000564806">
    <property type="component" value="Unassembled WGS sequence"/>
</dbReference>
<evidence type="ECO:0000256" key="1">
    <source>
        <dbReference type="ARBA" id="ARBA00004651"/>
    </source>
</evidence>